<accession>A0A6J4V3A5</accession>
<organism evidence="2">
    <name type="scientific">uncultured Thermomicrobiales bacterium</name>
    <dbReference type="NCBI Taxonomy" id="1645740"/>
    <lineage>
        <taxon>Bacteria</taxon>
        <taxon>Pseudomonadati</taxon>
        <taxon>Thermomicrobiota</taxon>
        <taxon>Thermomicrobia</taxon>
        <taxon>Thermomicrobiales</taxon>
        <taxon>environmental samples</taxon>
    </lineage>
</organism>
<name>A0A6J4V3A5_9BACT</name>
<dbReference type="AlphaFoldDB" id="A0A6J4V3A5"/>
<feature type="transmembrane region" description="Helical" evidence="1">
    <location>
        <begin position="7"/>
        <end position="28"/>
    </location>
</feature>
<reference evidence="2" key="1">
    <citation type="submission" date="2020-02" db="EMBL/GenBank/DDBJ databases">
        <authorList>
            <person name="Meier V. D."/>
        </authorList>
    </citation>
    <scope>NUCLEOTIDE SEQUENCE</scope>
    <source>
        <strain evidence="2">AVDCRST_MAG59</strain>
    </source>
</reference>
<evidence type="ECO:0000256" key="1">
    <source>
        <dbReference type="SAM" id="Phobius"/>
    </source>
</evidence>
<dbReference type="EMBL" id="CADCWF010000184">
    <property type="protein sequence ID" value="CAA9563555.1"/>
    <property type="molecule type" value="Genomic_DNA"/>
</dbReference>
<gene>
    <name evidence="2" type="ORF">AVDCRST_MAG59-2802</name>
</gene>
<proteinExistence type="predicted"/>
<protein>
    <submittedName>
        <fullName evidence="2">Uncharacterized protein</fullName>
    </submittedName>
</protein>
<evidence type="ECO:0000313" key="2">
    <source>
        <dbReference type="EMBL" id="CAA9563555.1"/>
    </source>
</evidence>
<keyword evidence="1" id="KW-0812">Transmembrane</keyword>
<feature type="transmembrane region" description="Helical" evidence="1">
    <location>
        <begin position="40"/>
        <end position="58"/>
    </location>
</feature>
<keyword evidence="1" id="KW-0472">Membrane</keyword>
<keyword evidence="1" id="KW-1133">Transmembrane helix</keyword>
<sequence>MFDREHWVGVALLAVCGIVGGVLLWTIATRTTLVYDGPGWLPPVLTVVYVGALVYAFVQRSKSGF</sequence>